<dbReference type="OrthoDB" id="5075576at2759"/>
<comment type="caution">
    <text evidence="2">The sequence shown here is derived from an EMBL/GenBank/DDBJ whole genome shotgun (WGS) entry which is preliminary data.</text>
</comment>
<evidence type="ECO:0000313" key="3">
    <source>
        <dbReference type="Proteomes" id="UP000737391"/>
    </source>
</evidence>
<proteinExistence type="predicted"/>
<protein>
    <submittedName>
        <fullName evidence="2">Uncharacterized protein</fullName>
    </submittedName>
</protein>
<keyword evidence="3" id="KW-1185">Reference proteome</keyword>
<dbReference type="Proteomes" id="UP000737391">
    <property type="component" value="Unassembled WGS sequence"/>
</dbReference>
<feature type="compositionally biased region" description="Gly residues" evidence="1">
    <location>
        <begin position="1"/>
        <end position="12"/>
    </location>
</feature>
<sequence>MCGCGGGGGGPKSSGDKINSLAFARATGSTRGWRNSSQSGPKSQRVQSIKVDAKKREFQDNGAKAWDQSFFGTTNGFRKGKSKQRASRGSDTSRRSVRGSNGSVRSMTGITGMVRTTGNMAGNANCTSSRSAANKAWDSKFQGASNGFRKGKSKQTGKPAQ</sequence>
<dbReference type="AlphaFoldDB" id="A0A9P5BB54"/>
<accession>A0A9P5BB54</accession>
<reference evidence="2" key="1">
    <citation type="submission" date="2020-01" db="EMBL/GenBank/DDBJ databases">
        <title>Identification and distribution of gene clusters putatively required for synthesis of sphingolipid metabolism inhibitors in phylogenetically diverse species of the filamentous fungus Fusarium.</title>
        <authorList>
            <person name="Kim H.-S."/>
            <person name="Busman M."/>
            <person name="Brown D.W."/>
            <person name="Divon H."/>
            <person name="Uhlig S."/>
            <person name="Proctor R.H."/>
        </authorList>
    </citation>
    <scope>NUCLEOTIDE SEQUENCE</scope>
    <source>
        <strain evidence="2">NRRL 31653</strain>
    </source>
</reference>
<evidence type="ECO:0000313" key="2">
    <source>
        <dbReference type="EMBL" id="KAF4498945.1"/>
    </source>
</evidence>
<feature type="compositionally biased region" description="Polar residues" evidence="1">
    <location>
        <begin position="27"/>
        <end position="47"/>
    </location>
</feature>
<feature type="compositionally biased region" description="Polar residues" evidence="1">
    <location>
        <begin position="114"/>
        <end position="132"/>
    </location>
</feature>
<gene>
    <name evidence="2" type="ORF">FAGAP_4892</name>
</gene>
<organism evidence="2 3">
    <name type="scientific">Fusarium agapanthi</name>
    <dbReference type="NCBI Taxonomy" id="1803897"/>
    <lineage>
        <taxon>Eukaryota</taxon>
        <taxon>Fungi</taxon>
        <taxon>Dikarya</taxon>
        <taxon>Ascomycota</taxon>
        <taxon>Pezizomycotina</taxon>
        <taxon>Sordariomycetes</taxon>
        <taxon>Hypocreomycetidae</taxon>
        <taxon>Hypocreales</taxon>
        <taxon>Nectriaceae</taxon>
        <taxon>Fusarium</taxon>
        <taxon>Fusarium fujikuroi species complex</taxon>
    </lineage>
</organism>
<evidence type="ECO:0000256" key="1">
    <source>
        <dbReference type="SAM" id="MobiDB-lite"/>
    </source>
</evidence>
<dbReference type="EMBL" id="LUFC02000301">
    <property type="protein sequence ID" value="KAF4498945.1"/>
    <property type="molecule type" value="Genomic_DNA"/>
</dbReference>
<feature type="region of interest" description="Disordered" evidence="1">
    <location>
        <begin position="1"/>
        <end position="161"/>
    </location>
</feature>
<name>A0A9P5BB54_9HYPO</name>